<dbReference type="Pfam" id="PF06463">
    <property type="entry name" value="Mob_synth_C"/>
    <property type="match status" value="1"/>
</dbReference>
<keyword evidence="5" id="KW-0479">Metal-binding</keyword>
<dbReference type="AlphaFoldDB" id="A0A1C4AI94"/>
<dbReference type="Proteomes" id="UP000199698">
    <property type="component" value="Unassembled WGS sequence"/>
</dbReference>
<evidence type="ECO:0000256" key="2">
    <source>
        <dbReference type="ARBA" id="ARBA00012167"/>
    </source>
</evidence>
<keyword evidence="11" id="KW-0456">Lyase</keyword>
<dbReference type="GO" id="GO:0061799">
    <property type="term" value="F:cyclic pyranopterin monophosphate synthase activity"/>
    <property type="evidence" value="ECO:0007669"/>
    <property type="project" value="TreeGrafter"/>
</dbReference>
<dbReference type="InterPro" id="IPR006638">
    <property type="entry name" value="Elp3/MiaA/NifB-like_rSAM"/>
</dbReference>
<evidence type="ECO:0000256" key="8">
    <source>
        <dbReference type="ARBA" id="ARBA00023014"/>
    </source>
</evidence>
<gene>
    <name evidence="14" type="ORF">GA0061080_101132</name>
</gene>
<dbReference type="InterPro" id="IPR000385">
    <property type="entry name" value="MoaA_NifB_PqqE_Fe-S-bd_CS"/>
</dbReference>
<dbReference type="PANTHER" id="PTHR22960">
    <property type="entry name" value="MOLYBDOPTERIN COFACTOR SYNTHESIS PROTEIN A"/>
    <property type="match status" value="1"/>
</dbReference>
<dbReference type="InterPro" id="IPR058240">
    <property type="entry name" value="rSAM_sf"/>
</dbReference>
<keyword evidence="3" id="KW-0004">4Fe-4S</keyword>
<accession>A0A1C4AI94</accession>
<dbReference type="Pfam" id="PF04055">
    <property type="entry name" value="Radical_SAM"/>
    <property type="match status" value="1"/>
</dbReference>
<dbReference type="InterPro" id="IPR040064">
    <property type="entry name" value="MoaA-like"/>
</dbReference>
<dbReference type="SFLD" id="SFLDG01386">
    <property type="entry name" value="main_SPASM_domain-containing"/>
    <property type="match status" value="1"/>
</dbReference>
<dbReference type="STRING" id="1798183.GA0061080_101132"/>
<dbReference type="CDD" id="cd01335">
    <property type="entry name" value="Radical_SAM"/>
    <property type="match status" value="1"/>
</dbReference>
<dbReference type="InterPro" id="IPR013785">
    <property type="entry name" value="Aldolase_TIM"/>
</dbReference>
<dbReference type="SFLD" id="SFLDS00029">
    <property type="entry name" value="Radical_SAM"/>
    <property type="match status" value="1"/>
</dbReference>
<keyword evidence="8" id="KW-0411">Iron-sulfur</keyword>
<keyword evidence="15" id="KW-1185">Reference proteome</keyword>
<evidence type="ECO:0000256" key="5">
    <source>
        <dbReference type="ARBA" id="ARBA00022723"/>
    </source>
</evidence>
<evidence type="ECO:0000256" key="10">
    <source>
        <dbReference type="ARBA" id="ARBA00023150"/>
    </source>
</evidence>
<dbReference type="NCBIfam" id="TIGR02666">
    <property type="entry name" value="moaA"/>
    <property type="match status" value="1"/>
</dbReference>
<feature type="domain" description="Radical SAM core" evidence="13">
    <location>
        <begin position="20"/>
        <end position="242"/>
    </location>
</feature>
<dbReference type="GO" id="GO:0005525">
    <property type="term" value="F:GTP binding"/>
    <property type="evidence" value="ECO:0007669"/>
    <property type="project" value="UniProtKB-KW"/>
</dbReference>
<evidence type="ECO:0000256" key="3">
    <source>
        <dbReference type="ARBA" id="ARBA00022485"/>
    </source>
</evidence>
<dbReference type="InterPro" id="IPR007197">
    <property type="entry name" value="rSAM"/>
</dbReference>
<dbReference type="EC" id="4.1.99.22" evidence="2"/>
<sequence length="338" mass="38718">MVMLPDLDKVFNVYMQLVDNYQRRFQYLRLSITELCNFQCQYCLPSGYQPNKEHKFLSLNEINHVVATFTDLGVRKIRLTGGEPTLRRDFIDILSLISSYPSVKELAITTNGSRLLKNIHHWHQAGLNAINISIDSFTPHLFKLITGQDKLKELLQCVDKSLEVGIKKVKINTVLMKNINDNLNDYLLWIKDIPVELRFIELMETGESNDIFNRYHLSGSFIETQLIAQGWELQPKKPLSGPAKIYVHSDYQGKIGLIMPYSKDFCKSCNRLRVSSIGKLHYCLFGDAAVDLRDLLGSSEQKQQLKARILASLMIKPEKHLLHDHRVGITPNLSYIGG</sequence>
<evidence type="ECO:0000313" key="14">
    <source>
        <dbReference type="EMBL" id="SCB94394.1"/>
    </source>
</evidence>
<comment type="catalytic activity">
    <reaction evidence="12">
        <text>GTP + AH2 + S-adenosyl-L-methionine = (8S)-3',8-cyclo-7,8-dihydroguanosine 5'-triphosphate + 5'-deoxyadenosine + L-methionine + A + H(+)</text>
        <dbReference type="Rhea" id="RHEA:49576"/>
        <dbReference type="ChEBI" id="CHEBI:13193"/>
        <dbReference type="ChEBI" id="CHEBI:15378"/>
        <dbReference type="ChEBI" id="CHEBI:17319"/>
        <dbReference type="ChEBI" id="CHEBI:17499"/>
        <dbReference type="ChEBI" id="CHEBI:37565"/>
        <dbReference type="ChEBI" id="CHEBI:57844"/>
        <dbReference type="ChEBI" id="CHEBI:59789"/>
        <dbReference type="ChEBI" id="CHEBI:131766"/>
        <dbReference type="EC" id="4.1.99.22"/>
    </reaction>
</comment>
<dbReference type="GO" id="GO:0006777">
    <property type="term" value="P:Mo-molybdopterin cofactor biosynthetic process"/>
    <property type="evidence" value="ECO:0007669"/>
    <property type="project" value="UniProtKB-KW"/>
</dbReference>
<dbReference type="Gene3D" id="3.20.20.70">
    <property type="entry name" value="Aldolase class I"/>
    <property type="match status" value="1"/>
</dbReference>
<dbReference type="SFLD" id="SFLDG01383">
    <property type="entry name" value="cyclic_pyranopterin_phosphate"/>
    <property type="match status" value="1"/>
</dbReference>
<proteinExistence type="predicted"/>
<dbReference type="PROSITE" id="PS01305">
    <property type="entry name" value="MOAA_NIFB_PQQE"/>
    <property type="match status" value="1"/>
</dbReference>
<keyword evidence="7" id="KW-0408">Iron</keyword>
<dbReference type="PANTHER" id="PTHR22960:SF28">
    <property type="entry name" value="GTP 3',8-CYCLASE"/>
    <property type="match status" value="1"/>
</dbReference>
<dbReference type="CDD" id="cd21117">
    <property type="entry name" value="Twitch_MoaA"/>
    <property type="match status" value="1"/>
</dbReference>
<dbReference type="GO" id="GO:0051539">
    <property type="term" value="F:4 iron, 4 sulfur cluster binding"/>
    <property type="evidence" value="ECO:0007669"/>
    <property type="project" value="UniProtKB-KW"/>
</dbReference>
<keyword evidence="6" id="KW-0547">Nucleotide-binding</keyword>
<keyword evidence="9" id="KW-0342">GTP-binding</keyword>
<dbReference type="InterPro" id="IPR010505">
    <property type="entry name" value="MoaA_twitch"/>
</dbReference>
<evidence type="ECO:0000256" key="4">
    <source>
        <dbReference type="ARBA" id="ARBA00022691"/>
    </source>
</evidence>
<keyword evidence="10" id="KW-0501">Molybdenum cofactor biosynthesis</keyword>
<dbReference type="SMART" id="SM00729">
    <property type="entry name" value="Elp3"/>
    <property type="match status" value="1"/>
</dbReference>
<dbReference type="PROSITE" id="PS51918">
    <property type="entry name" value="RADICAL_SAM"/>
    <property type="match status" value="1"/>
</dbReference>
<evidence type="ECO:0000256" key="11">
    <source>
        <dbReference type="ARBA" id="ARBA00023239"/>
    </source>
</evidence>
<dbReference type="SUPFAM" id="SSF102114">
    <property type="entry name" value="Radical SAM enzymes"/>
    <property type="match status" value="1"/>
</dbReference>
<dbReference type="EMBL" id="FMBA01000011">
    <property type="protein sequence ID" value="SCB94394.1"/>
    <property type="molecule type" value="Genomic_DNA"/>
</dbReference>
<organism evidence="14 15">
    <name type="scientific">Gilliamella intestini</name>
    <dbReference type="NCBI Taxonomy" id="1798183"/>
    <lineage>
        <taxon>Bacteria</taxon>
        <taxon>Pseudomonadati</taxon>
        <taxon>Pseudomonadota</taxon>
        <taxon>Gammaproteobacteria</taxon>
        <taxon>Orbales</taxon>
        <taxon>Orbaceae</taxon>
        <taxon>Gilliamella</taxon>
    </lineage>
</organism>
<dbReference type="InterPro" id="IPR013483">
    <property type="entry name" value="MoaA"/>
</dbReference>
<dbReference type="InterPro" id="IPR050105">
    <property type="entry name" value="MoCo_biosynth_MoaA/MoaC"/>
</dbReference>
<dbReference type="SFLD" id="SFLDG01067">
    <property type="entry name" value="SPASM/twitch_domain_containing"/>
    <property type="match status" value="1"/>
</dbReference>
<evidence type="ECO:0000256" key="12">
    <source>
        <dbReference type="ARBA" id="ARBA00048697"/>
    </source>
</evidence>
<dbReference type="GO" id="GO:0046872">
    <property type="term" value="F:metal ion binding"/>
    <property type="evidence" value="ECO:0007669"/>
    <property type="project" value="UniProtKB-KW"/>
</dbReference>
<keyword evidence="4" id="KW-0949">S-adenosyl-L-methionine</keyword>
<dbReference type="UniPathway" id="UPA00344"/>
<evidence type="ECO:0000259" key="13">
    <source>
        <dbReference type="PROSITE" id="PS51918"/>
    </source>
</evidence>
<evidence type="ECO:0000256" key="9">
    <source>
        <dbReference type="ARBA" id="ARBA00023134"/>
    </source>
</evidence>
<name>A0A1C4AI94_9GAMM</name>
<evidence type="ECO:0000256" key="1">
    <source>
        <dbReference type="ARBA" id="ARBA00001966"/>
    </source>
</evidence>
<comment type="cofactor">
    <cofactor evidence="1">
        <name>[4Fe-4S] cluster</name>
        <dbReference type="ChEBI" id="CHEBI:49883"/>
    </cofactor>
</comment>
<protein>
    <recommendedName>
        <fullName evidence="2">GTP 3',8-cyclase</fullName>
        <ecNumber evidence="2">4.1.99.22</ecNumber>
    </recommendedName>
</protein>
<dbReference type="GO" id="GO:0061798">
    <property type="term" value="F:GTP 3',8'-cyclase activity"/>
    <property type="evidence" value="ECO:0007669"/>
    <property type="project" value="UniProtKB-EC"/>
</dbReference>
<evidence type="ECO:0000256" key="6">
    <source>
        <dbReference type="ARBA" id="ARBA00022741"/>
    </source>
</evidence>
<evidence type="ECO:0000313" key="15">
    <source>
        <dbReference type="Proteomes" id="UP000199698"/>
    </source>
</evidence>
<evidence type="ECO:0000256" key="7">
    <source>
        <dbReference type="ARBA" id="ARBA00023004"/>
    </source>
</evidence>
<reference evidence="15" key="1">
    <citation type="submission" date="2016-08" db="EMBL/GenBank/DDBJ databases">
        <authorList>
            <person name="Varghese N."/>
            <person name="Submissions Spin"/>
        </authorList>
    </citation>
    <scope>NUCLEOTIDE SEQUENCE [LARGE SCALE GENOMIC DNA]</scope>
    <source>
        <strain evidence="15">R-53144</strain>
    </source>
</reference>